<dbReference type="InterPro" id="IPR007396">
    <property type="entry name" value="TR_PAI2-type"/>
</dbReference>
<dbReference type="InterPro" id="IPR012349">
    <property type="entry name" value="Split_barrel_FMN-bd"/>
</dbReference>
<dbReference type="PANTHER" id="PTHR35802:SF1">
    <property type="entry name" value="PROTEASE SYNTHASE AND SPORULATION PROTEIN PAI 2"/>
    <property type="match status" value="1"/>
</dbReference>
<evidence type="ECO:0008006" key="3">
    <source>
        <dbReference type="Google" id="ProtNLM"/>
    </source>
</evidence>
<accession>A0ABN2RQY5</accession>
<evidence type="ECO:0000313" key="2">
    <source>
        <dbReference type="Proteomes" id="UP001501116"/>
    </source>
</evidence>
<gene>
    <name evidence="1" type="ORF">GCM10009754_55290</name>
</gene>
<dbReference type="SUPFAM" id="SSF50475">
    <property type="entry name" value="FMN-binding split barrel"/>
    <property type="match status" value="1"/>
</dbReference>
<dbReference type="Gene3D" id="2.30.110.10">
    <property type="entry name" value="Electron Transport, Fmn-binding Protein, Chain A"/>
    <property type="match status" value="1"/>
</dbReference>
<proteinExistence type="predicted"/>
<dbReference type="Proteomes" id="UP001501116">
    <property type="component" value="Unassembled WGS sequence"/>
</dbReference>
<keyword evidence="2" id="KW-1185">Reference proteome</keyword>
<evidence type="ECO:0000313" key="1">
    <source>
        <dbReference type="EMBL" id="GAA1973375.1"/>
    </source>
</evidence>
<dbReference type="EMBL" id="BAAANN010000024">
    <property type="protein sequence ID" value="GAA1973375.1"/>
    <property type="molecule type" value="Genomic_DNA"/>
</dbReference>
<sequence length="219" mass="24030">MRVYGPYVAPSPSMEVDLVRRNPFAVVISAEPGRAPVATHVPVIFPRHDEVPPTFDGVTMIGHLARKNPQWTQFAAEPEILLVFSGQHGYVSPSTYGHEPAVPTLNYAAVHLTGRVELTDSREESLFVVEETVRALESMRNPPWDMTASREKFASLVQHVVSFKVHVTEARALFKLSQDMAPEVRDRVRADLATGGCPHLADLMAAVDPRSDLGGQPSG</sequence>
<dbReference type="RefSeq" id="WP_344424994.1">
    <property type="nucleotide sequence ID" value="NZ_BAAANN010000024.1"/>
</dbReference>
<dbReference type="PANTHER" id="PTHR35802">
    <property type="entry name" value="PROTEASE SYNTHASE AND SPORULATION PROTEIN PAI 2"/>
    <property type="match status" value="1"/>
</dbReference>
<reference evidence="1 2" key="1">
    <citation type="journal article" date="2019" name="Int. J. Syst. Evol. Microbiol.">
        <title>The Global Catalogue of Microorganisms (GCM) 10K type strain sequencing project: providing services to taxonomists for standard genome sequencing and annotation.</title>
        <authorList>
            <consortium name="The Broad Institute Genomics Platform"/>
            <consortium name="The Broad Institute Genome Sequencing Center for Infectious Disease"/>
            <person name="Wu L."/>
            <person name="Ma J."/>
        </authorList>
    </citation>
    <scope>NUCLEOTIDE SEQUENCE [LARGE SCALE GENOMIC DNA]</scope>
    <source>
        <strain evidence="1 2">JCM 14545</strain>
    </source>
</reference>
<dbReference type="PIRSF" id="PIRSF010372">
    <property type="entry name" value="PaiB"/>
    <property type="match status" value="1"/>
</dbReference>
<protein>
    <recommendedName>
        <fullName evidence="3">PaiB family negative transcriptional regulator</fullName>
    </recommendedName>
</protein>
<organism evidence="1 2">
    <name type="scientific">Amycolatopsis minnesotensis</name>
    <dbReference type="NCBI Taxonomy" id="337894"/>
    <lineage>
        <taxon>Bacteria</taxon>
        <taxon>Bacillati</taxon>
        <taxon>Actinomycetota</taxon>
        <taxon>Actinomycetes</taxon>
        <taxon>Pseudonocardiales</taxon>
        <taxon>Pseudonocardiaceae</taxon>
        <taxon>Amycolatopsis</taxon>
    </lineage>
</organism>
<name>A0ABN2RQY5_9PSEU</name>
<dbReference type="Pfam" id="PF04299">
    <property type="entry name" value="FMN_bind_2"/>
    <property type="match status" value="1"/>
</dbReference>
<comment type="caution">
    <text evidence="1">The sequence shown here is derived from an EMBL/GenBank/DDBJ whole genome shotgun (WGS) entry which is preliminary data.</text>
</comment>